<dbReference type="GO" id="GO:0098552">
    <property type="term" value="C:side of membrane"/>
    <property type="evidence" value="ECO:0007669"/>
    <property type="project" value="UniProtKB-KW"/>
</dbReference>
<organism evidence="10 11">
    <name type="scientific">Chironomus riparius</name>
    <dbReference type="NCBI Taxonomy" id="315576"/>
    <lineage>
        <taxon>Eukaryota</taxon>
        <taxon>Metazoa</taxon>
        <taxon>Ecdysozoa</taxon>
        <taxon>Arthropoda</taxon>
        <taxon>Hexapoda</taxon>
        <taxon>Insecta</taxon>
        <taxon>Pterygota</taxon>
        <taxon>Neoptera</taxon>
        <taxon>Endopterygota</taxon>
        <taxon>Diptera</taxon>
        <taxon>Nematocera</taxon>
        <taxon>Chironomoidea</taxon>
        <taxon>Chironomidae</taxon>
        <taxon>Chironominae</taxon>
        <taxon>Chironomus</taxon>
    </lineage>
</organism>
<reference evidence="10" key="2">
    <citation type="submission" date="2022-10" db="EMBL/GenBank/DDBJ databases">
        <authorList>
            <consortium name="ENA_rothamsted_submissions"/>
            <consortium name="culmorum"/>
            <person name="King R."/>
        </authorList>
    </citation>
    <scope>NUCLEOTIDE SEQUENCE</scope>
</reference>
<sequence>MAVKFAITVVLLMILVLISKVQSEHACYSCTHDGKYLCLNDTYTLHMEVCPGIPDEFKNYSGIKEVCYKTFAKQRRRPRYLITKGCAVQADKFDPCTELRKVSVVGVKALCTVCDKPMCNGTKGMQTLYSDKNACKNGINLLSGECSVMTRDEKLNFLPTCVYATNGSKSHHFRGCTKKGNNFNFCSVFINSTKDSSITCDFCDTDYCNGQKKTNSSRKSMPGRAVNSQKLAQNIMAMIMLGKLFL</sequence>
<reference evidence="10" key="1">
    <citation type="submission" date="2022-01" db="EMBL/GenBank/DDBJ databases">
        <authorList>
            <person name="King R."/>
        </authorList>
    </citation>
    <scope>NUCLEOTIDE SEQUENCE</scope>
</reference>
<dbReference type="AlphaFoldDB" id="A0A9N9RVW0"/>
<keyword evidence="3" id="KW-0812">Transmembrane</keyword>
<evidence type="ECO:0000256" key="6">
    <source>
        <dbReference type="ARBA" id="ARBA00023136"/>
    </source>
</evidence>
<keyword evidence="11" id="KW-1185">Reference proteome</keyword>
<protein>
    <recommendedName>
        <fullName evidence="12">Protein sleepless</fullName>
    </recommendedName>
</protein>
<accession>A0A9N9RVW0</accession>
<keyword evidence="7" id="KW-0325">Glycoprotein</keyword>
<proteinExistence type="predicted"/>
<evidence type="ECO:0000313" key="11">
    <source>
        <dbReference type="Proteomes" id="UP001153620"/>
    </source>
</evidence>
<keyword evidence="5" id="KW-1133">Transmembrane helix</keyword>
<dbReference type="Proteomes" id="UP001153620">
    <property type="component" value="Chromosome 2"/>
</dbReference>
<evidence type="ECO:0008006" key="12">
    <source>
        <dbReference type="Google" id="ProtNLM"/>
    </source>
</evidence>
<evidence type="ECO:0000313" key="10">
    <source>
        <dbReference type="EMBL" id="CAG9803487.1"/>
    </source>
</evidence>
<name>A0A9N9RVW0_9DIPT</name>
<keyword evidence="6" id="KW-0472">Membrane</keyword>
<keyword evidence="8" id="KW-0449">Lipoprotein</keyword>
<gene>
    <name evidence="10" type="ORF">CHIRRI_LOCUS6387</name>
</gene>
<evidence type="ECO:0000256" key="5">
    <source>
        <dbReference type="ARBA" id="ARBA00022989"/>
    </source>
</evidence>
<evidence type="ECO:0000256" key="1">
    <source>
        <dbReference type="ARBA" id="ARBA00004589"/>
    </source>
</evidence>
<evidence type="ECO:0000256" key="7">
    <source>
        <dbReference type="ARBA" id="ARBA00023180"/>
    </source>
</evidence>
<evidence type="ECO:0000256" key="9">
    <source>
        <dbReference type="SAM" id="SignalP"/>
    </source>
</evidence>
<comment type="subcellular location">
    <subcellularLocation>
        <location evidence="1">Membrane</location>
        <topology evidence="1">Lipid-anchor</topology>
        <topology evidence="1">GPI-anchor</topology>
    </subcellularLocation>
</comment>
<dbReference type="EMBL" id="OU895878">
    <property type="protein sequence ID" value="CAG9803487.1"/>
    <property type="molecule type" value="Genomic_DNA"/>
</dbReference>
<evidence type="ECO:0000256" key="8">
    <source>
        <dbReference type="ARBA" id="ARBA00023288"/>
    </source>
</evidence>
<keyword evidence="4 9" id="KW-0732">Signal</keyword>
<dbReference type="InterPro" id="IPR050975">
    <property type="entry name" value="Sleep_regulator"/>
</dbReference>
<feature type="signal peptide" evidence="9">
    <location>
        <begin position="1"/>
        <end position="23"/>
    </location>
</feature>
<feature type="chain" id="PRO_5040360329" description="Protein sleepless" evidence="9">
    <location>
        <begin position="24"/>
        <end position="246"/>
    </location>
</feature>
<evidence type="ECO:0000256" key="2">
    <source>
        <dbReference type="ARBA" id="ARBA00022622"/>
    </source>
</evidence>
<dbReference type="PANTHER" id="PTHR33562">
    <property type="entry name" value="ATILLA, ISOFORM B-RELATED-RELATED"/>
    <property type="match status" value="1"/>
</dbReference>
<evidence type="ECO:0000256" key="3">
    <source>
        <dbReference type="ARBA" id="ARBA00022692"/>
    </source>
</evidence>
<evidence type="ECO:0000256" key="4">
    <source>
        <dbReference type="ARBA" id="ARBA00022729"/>
    </source>
</evidence>
<keyword evidence="2" id="KW-0336">GPI-anchor</keyword>